<evidence type="ECO:0000313" key="1">
    <source>
        <dbReference type="EMBL" id="KKN19463.1"/>
    </source>
</evidence>
<gene>
    <name evidence="1" type="ORF">LCGC14_0945580</name>
</gene>
<comment type="caution">
    <text evidence="1">The sequence shown here is derived from an EMBL/GenBank/DDBJ whole genome shotgun (WGS) entry which is preliminary data.</text>
</comment>
<dbReference type="EMBL" id="LAZR01003333">
    <property type="protein sequence ID" value="KKN19463.1"/>
    <property type="molecule type" value="Genomic_DNA"/>
</dbReference>
<name>A0A0F9RQ73_9ZZZZ</name>
<protein>
    <submittedName>
        <fullName evidence="1">Uncharacterized protein</fullName>
    </submittedName>
</protein>
<proteinExistence type="predicted"/>
<accession>A0A0F9RQ73</accession>
<dbReference type="AlphaFoldDB" id="A0A0F9RQ73"/>
<reference evidence="1" key="1">
    <citation type="journal article" date="2015" name="Nature">
        <title>Complex archaea that bridge the gap between prokaryotes and eukaryotes.</title>
        <authorList>
            <person name="Spang A."/>
            <person name="Saw J.H."/>
            <person name="Jorgensen S.L."/>
            <person name="Zaremba-Niedzwiedzka K."/>
            <person name="Martijn J."/>
            <person name="Lind A.E."/>
            <person name="van Eijk R."/>
            <person name="Schleper C."/>
            <person name="Guy L."/>
            <person name="Ettema T.J."/>
        </authorList>
    </citation>
    <scope>NUCLEOTIDE SEQUENCE</scope>
</reference>
<sequence>MSEEKDFEKKLKEKFGDVLIISQKKAIDPETFKAIQEFQYGETREISDKGFDKIKNNREEL</sequence>
<organism evidence="1">
    <name type="scientific">marine sediment metagenome</name>
    <dbReference type="NCBI Taxonomy" id="412755"/>
    <lineage>
        <taxon>unclassified sequences</taxon>
        <taxon>metagenomes</taxon>
        <taxon>ecological metagenomes</taxon>
    </lineage>
</organism>